<feature type="chain" id="PRO_5046551187" evidence="2">
    <location>
        <begin position="21"/>
        <end position="1214"/>
    </location>
</feature>
<dbReference type="SUPFAM" id="SSF46626">
    <property type="entry name" value="Cytochrome c"/>
    <property type="match status" value="1"/>
</dbReference>
<evidence type="ECO:0000256" key="2">
    <source>
        <dbReference type="SAM" id="SignalP"/>
    </source>
</evidence>
<dbReference type="SUPFAM" id="SSF50405">
    <property type="entry name" value="Actin-crosslinking proteins"/>
    <property type="match status" value="1"/>
</dbReference>
<proteinExistence type="predicted"/>
<dbReference type="EMBL" id="JAXAFO010000029">
    <property type="protein sequence ID" value="MDX6850671.1"/>
    <property type="molecule type" value="Genomic_DNA"/>
</dbReference>
<keyword evidence="2" id="KW-0732">Signal</keyword>
<dbReference type="SUPFAM" id="SSF52317">
    <property type="entry name" value="Class I glutamine amidotransferase-like"/>
    <property type="match status" value="1"/>
</dbReference>
<dbReference type="InterPro" id="IPR029010">
    <property type="entry name" value="ThuA-like"/>
</dbReference>
<comment type="caution">
    <text evidence="5">The sequence shown here is derived from an EMBL/GenBank/DDBJ whole genome shotgun (WGS) entry which is preliminary data.</text>
</comment>
<evidence type="ECO:0000313" key="5">
    <source>
        <dbReference type="EMBL" id="MDX6850671.1"/>
    </source>
</evidence>
<dbReference type="InterPro" id="IPR011042">
    <property type="entry name" value="6-blade_b-propeller_TolB-like"/>
</dbReference>
<dbReference type="SUPFAM" id="SSF50952">
    <property type="entry name" value="Soluble quinoprotein glucose dehydrogenase"/>
    <property type="match status" value="1"/>
</dbReference>
<keyword evidence="6" id="KW-1185">Reference proteome</keyword>
<feature type="domain" description="Glucose/Sorbosone dehydrogenase" evidence="4">
    <location>
        <begin position="318"/>
        <end position="567"/>
    </location>
</feature>
<dbReference type="PANTHER" id="PTHR40469:SF2">
    <property type="entry name" value="GALACTOSE-BINDING DOMAIN-LIKE SUPERFAMILY PROTEIN"/>
    <property type="match status" value="1"/>
</dbReference>
<dbReference type="Proteomes" id="UP001273505">
    <property type="component" value="Unassembled WGS sequence"/>
</dbReference>
<gene>
    <name evidence="5" type="ORF">SCD92_14960</name>
</gene>
<evidence type="ECO:0000313" key="6">
    <source>
        <dbReference type="Proteomes" id="UP001273505"/>
    </source>
</evidence>
<accession>A0ABU4S2E3</accession>
<dbReference type="InterPro" id="IPR029062">
    <property type="entry name" value="Class_I_gatase-like"/>
</dbReference>
<reference evidence="5 6" key="1">
    <citation type="submission" date="2023-11" db="EMBL/GenBank/DDBJ databases">
        <title>Gilvimarinus fulvus sp. nov., isolated from the surface of Kelp.</title>
        <authorList>
            <person name="Sun Y.Y."/>
            <person name="Gong Y."/>
            <person name="Du Z.J."/>
        </authorList>
    </citation>
    <scope>NUCLEOTIDE SEQUENCE [LARGE SCALE GENOMIC DNA]</scope>
    <source>
        <strain evidence="5 6">SDUM040013</strain>
    </source>
</reference>
<feature type="signal peptide" evidence="2">
    <location>
        <begin position="1"/>
        <end position="20"/>
    </location>
</feature>
<evidence type="ECO:0000259" key="4">
    <source>
        <dbReference type="Pfam" id="PF07995"/>
    </source>
</evidence>
<sequence>MANIQSNTLILFAICTILTACGGGSGTSDSGNTGGSGSSIASSSSSSVSSPSGSCPANQKTRLWPGYTKPENSARILVFSKTAGFRHSSIEVGQQMLESIAQANDWTVDITEDATDFRLDNLNHYNTVVWLSTTGDVLNSAQQQAFEEYIEHGGGYLGIHAAADTEYSWPWYGDLVGAYFHSHPQNQTATVHVENAQHPASQHLGDIWQHYDEWYNYRNNPREGVEVVLSLDETSYDPGEGAMGDHPIAWYHTVGLGRAFYTGLGHTEQAYADADFQNHILGALRWAGRLSSSTPDWQGAAPPDTDFSTTVIASGVDLPVVMEISKQGEMYVIGRRGAFYAMRNNQLTQTDTIATNSVHEGGLIGFTLAPDFTQTRHAYFHYTAPDSATQKVSRITIKGDHSLDLSSEVVVLEYPVDFECCHVAGDLAFDSLNNLYIAIGDNTNPFASDGYAPIDERPGRNVFDAQRTSANSADVRGSILRIKPNADGGYTIPDRNLFVADNQHRGEIFSMGLRNPYRTALDSLTDQLFWGDIGPDAGGSNPTRGPGGIDEINKTYQAGNFGWPYLAGNNIAYYDYDFATGQSGALFSAHALRNLSVNNTGSIELPPAQPAWISMSHRALMVGDVYRWSNSIADEYKLPSYFDGRLLFWNFNNDRMYEVHVDDDAGSFRTWLDTSRLAGIIDAKISPQNHRLYLLGYGGNCCDSPANSGMLAEVRYTGSGPETPSPTTPTYTAGDSVTFSIDGKILTALGNNNLALADAPAGNASIFSLESATGNHVYLQSVSTGLYIRLDDAGTLVLDATNTAQAEAFELQQNQDGSYALKSSGLCQYVSLAGSSDLFLSANANTVGNLQIFDLNAAQACTLDESRGIACRTDAPAYLNMPEVPATDFSNLPALLSQTGAFADTATLTPAQSLIPYSVIAPLWSDGAQKDRWFSLPTGTTIGWNENEKWQWPAGTVFVKHFTLPIDESDTSARQRLETRLLVVGAAGSVYGATYKWRDDNSDADLLNDALNETITIAPANGERQQTWTYPGPEDCLACHNIDAQGVLGVKTAALNSTWQYPSGVTDHQLLTLSHLGALDTVLTAADLTSLPAHAAVNDNTASLELRVRSYWDVNCANCHGVQGIASLWDARMTTPLDEQGIVNGALANQRDYLTEYGLANPAVVSPGSPDNSILYIRDKSADVGDRMPPLGRNLPDEDYLHLLETWINQLETP</sequence>
<dbReference type="InterPro" id="IPR011041">
    <property type="entry name" value="Quinoprot_gluc/sorb_DH_b-prop"/>
</dbReference>
<dbReference type="CDD" id="cd00257">
    <property type="entry name" value="beta-trefoil_FSCN-like"/>
    <property type="match status" value="1"/>
</dbReference>
<dbReference type="Gene3D" id="2.80.10.50">
    <property type="match status" value="1"/>
</dbReference>
<feature type="domain" description="ThuA-like" evidence="3">
    <location>
        <begin position="75"/>
        <end position="287"/>
    </location>
</feature>
<dbReference type="PANTHER" id="PTHR40469">
    <property type="entry name" value="SECRETED GLYCOSYL HYDROLASE"/>
    <property type="match status" value="1"/>
</dbReference>
<dbReference type="InterPro" id="IPR012938">
    <property type="entry name" value="Glc/Sorbosone_DH"/>
</dbReference>
<feature type="compositionally biased region" description="Low complexity" evidence="1">
    <location>
        <begin position="38"/>
        <end position="54"/>
    </location>
</feature>
<dbReference type="RefSeq" id="WP_302721121.1">
    <property type="nucleotide sequence ID" value="NZ_JAULRU010000256.1"/>
</dbReference>
<dbReference type="InterPro" id="IPR036909">
    <property type="entry name" value="Cyt_c-like_dom_sf"/>
</dbReference>
<feature type="compositionally biased region" description="Gly residues" evidence="1">
    <location>
        <begin position="26"/>
        <end position="37"/>
    </location>
</feature>
<dbReference type="Gene3D" id="3.40.50.880">
    <property type="match status" value="1"/>
</dbReference>
<dbReference type="Gene3D" id="2.120.10.30">
    <property type="entry name" value="TolB, C-terminal domain"/>
    <property type="match status" value="1"/>
</dbReference>
<evidence type="ECO:0000259" key="3">
    <source>
        <dbReference type="Pfam" id="PF06283"/>
    </source>
</evidence>
<dbReference type="Pfam" id="PF06283">
    <property type="entry name" value="ThuA"/>
    <property type="match status" value="1"/>
</dbReference>
<feature type="region of interest" description="Disordered" evidence="1">
    <location>
        <begin position="26"/>
        <end position="66"/>
    </location>
</feature>
<organism evidence="5 6">
    <name type="scientific">Gilvimarinus gilvus</name>
    <dbReference type="NCBI Taxonomy" id="3058038"/>
    <lineage>
        <taxon>Bacteria</taxon>
        <taxon>Pseudomonadati</taxon>
        <taxon>Pseudomonadota</taxon>
        <taxon>Gammaproteobacteria</taxon>
        <taxon>Cellvibrionales</taxon>
        <taxon>Cellvibrionaceae</taxon>
        <taxon>Gilvimarinus</taxon>
    </lineage>
</organism>
<dbReference type="Pfam" id="PF07995">
    <property type="entry name" value="GSDH"/>
    <property type="match status" value="1"/>
</dbReference>
<evidence type="ECO:0000256" key="1">
    <source>
        <dbReference type="SAM" id="MobiDB-lite"/>
    </source>
</evidence>
<protein>
    <submittedName>
        <fullName evidence="5">ThuA domain-containing protein</fullName>
    </submittedName>
</protein>
<name>A0ABU4S2E3_9GAMM</name>
<dbReference type="InterPro" id="IPR008999">
    <property type="entry name" value="Actin-crosslinking"/>
</dbReference>